<reference evidence="2 3" key="1">
    <citation type="submission" date="2019-06" db="EMBL/GenBank/DDBJ databases">
        <title>Sequencing the genomes of 1000 actinobacteria strains.</title>
        <authorList>
            <person name="Klenk H.-P."/>
        </authorList>
    </citation>
    <scope>NUCLEOTIDE SEQUENCE [LARGE SCALE GENOMIC DNA]</scope>
    <source>
        <strain evidence="2 3">DSM 17305</strain>
    </source>
</reference>
<name>A0A542EA85_9ACTN</name>
<dbReference type="OrthoDB" id="3826646at2"/>
<keyword evidence="3" id="KW-1185">Reference proteome</keyword>
<sequence length="260" mass="27228">MNNQLTDLMQRATENLEPVTPDLLERTVAQGTRLRRRRTTLLTAGGTGAVLATAGLIAGGIHVLGSPADRAAAGTPIAITKPSAKPSVAPSVKPTPSSTHAVNSQQTLTTLKSLVAAPGRTFSQPETWGEGDFTAAAYVVDDGRGAARVDVLLSGGGNQNPCVPARQGCTTLPDGSVLYTVKESPEYSDSRQAEYGVVSNYVVLVRRDGRSVNLTSYNAPAEKGTPHTRPTPLLSVKELTAIAKSKAWKLPPVSNATYGK</sequence>
<proteinExistence type="predicted"/>
<evidence type="ECO:0000313" key="2">
    <source>
        <dbReference type="EMBL" id="TQJ12247.1"/>
    </source>
</evidence>
<keyword evidence="1" id="KW-0812">Transmembrane</keyword>
<accession>A0A542EA85</accession>
<keyword evidence="1" id="KW-1133">Transmembrane helix</keyword>
<organism evidence="2 3">
    <name type="scientific">Kribbella jejuensis</name>
    <dbReference type="NCBI Taxonomy" id="236068"/>
    <lineage>
        <taxon>Bacteria</taxon>
        <taxon>Bacillati</taxon>
        <taxon>Actinomycetota</taxon>
        <taxon>Actinomycetes</taxon>
        <taxon>Propionibacteriales</taxon>
        <taxon>Kribbellaceae</taxon>
        <taxon>Kribbella</taxon>
    </lineage>
</organism>
<gene>
    <name evidence="2" type="ORF">FB475_5185</name>
</gene>
<comment type="caution">
    <text evidence="2">The sequence shown here is derived from an EMBL/GenBank/DDBJ whole genome shotgun (WGS) entry which is preliminary data.</text>
</comment>
<keyword evidence="1" id="KW-0472">Membrane</keyword>
<feature type="transmembrane region" description="Helical" evidence="1">
    <location>
        <begin position="41"/>
        <end position="64"/>
    </location>
</feature>
<protein>
    <submittedName>
        <fullName evidence="2">Uncharacterized protein</fullName>
    </submittedName>
</protein>
<dbReference type="RefSeq" id="WP_141859122.1">
    <property type="nucleotide sequence ID" value="NZ_BAAAKA010000005.1"/>
</dbReference>
<evidence type="ECO:0000313" key="3">
    <source>
        <dbReference type="Proteomes" id="UP000316298"/>
    </source>
</evidence>
<dbReference type="Proteomes" id="UP000316298">
    <property type="component" value="Unassembled WGS sequence"/>
</dbReference>
<dbReference type="EMBL" id="VFMM01000002">
    <property type="protein sequence ID" value="TQJ12247.1"/>
    <property type="molecule type" value="Genomic_DNA"/>
</dbReference>
<dbReference type="AlphaFoldDB" id="A0A542EA85"/>
<evidence type="ECO:0000256" key="1">
    <source>
        <dbReference type="SAM" id="Phobius"/>
    </source>
</evidence>